<reference evidence="1" key="1">
    <citation type="submission" date="2023-04" db="EMBL/GenBank/DDBJ databases">
        <title>A chromosome-level genome assembly of the parasitoid wasp Eretmocerus hayati.</title>
        <authorList>
            <person name="Zhong Y."/>
            <person name="Liu S."/>
            <person name="Liu Y."/>
        </authorList>
    </citation>
    <scope>NUCLEOTIDE SEQUENCE</scope>
    <source>
        <strain evidence="1">ZJU_SS_LIU_2023</strain>
    </source>
</reference>
<dbReference type="EMBL" id="CM056742">
    <property type="protein sequence ID" value="KAJ8678716.1"/>
    <property type="molecule type" value="Genomic_DNA"/>
</dbReference>
<name>A0ACC2P758_9HYME</name>
<proteinExistence type="predicted"/>
<accession>A0ACC2P758</accession>
<keyword evidence="2" id="KW-1185">Reference proteome</keyword>
<evidence type="ECO:0000313" key="2">
    <source>
        <dbReference type="Proteomes" id="UP001239111"/>
    </source>
</evidence>
<organism evidence="1 2">
    <name type="scientific">Eretmocerus hayati</name>
    <dbReference type="NCBI Taxonomy" id="131215"/>
    <lineage>
        <taxon>Eukaryota</taxon>
        <taxon>Metazoa</taxon>
        <taxon>Ecdysozoa</taxon>
        <taxon>Arthropoda</taxon>
        <taxon>Hexapoda</taxon>
        <taxon>Insecta</taxon>
        <taxon>Pterygota</taxon>
        <taxon>Neoptera</taxon>
        <taxon>Endopterygota</taxon>
        <taxon>Hymenoptera</taxon>
        <taxon>Apocrita</taxon>
        <taxon>Proctotrupomorpha</taxon>
        <taxon>Chalcidoidea</taxon>
        <taxon>Aphelinidae</taxon>
        <taxon>Aphelininae</taxon>
        <taxon>Eretmocerus</taxon>
    </lineage>
</organism>
<sequence>MKQKKQRVITGTFSQSNKSDEIHIEPLRLDLGSISRYSANHDILKLALLNFFILMVLQITLTMSISNKNNSHVTRKFTEEAHLICEIQQYSQLYSRVQIVSQESTI</sequence>
<gene>
    <name evidence="1" type="ORF">QAD02_014503</name>
</gene>
<evidence type="ECO:0000313" key="1">
    <source>
        <dbReference type="EMBL" id="KAJ8678716.1"/>
    </source>
</evidence>
<dbReference type="Proteomes" id="UP001239111">
    <property type="component" value="Chromosome 2"/>
</dbReference>
<comment type="caution">
    <text evidence="1">The sequence shown here is derived from an EMBL/GenBank/DDBJ whole genome shotgun (WGS) entry which is preliminary data.</text>
</comment>
<protein>
    <submittedName>
        <fullName evidence="1">Uncharacterized protein</fullName>
    </submittedName>
</protein>